<dbReference type="AlphaFoldDB" id="A0A238WIG4"/>
<feature type="domain" description="Peptidase M48" evidence="12">
    <location>
        <begin position="72"/>
        <end position="266"/>
    </location>
</feature>
<dbReference type="PANTHER" id="PTHR43221:SF3">
    <property type="entry name" value="SLL1280 PROTEIN"/>
    <property type="match status" value="1"/>
</dbReference>
<keyword evidence="5 10" id="KW-0378">Hydrolase</keyword>
<dbReference type="Proteomes" id="UP000198348">
    <property type="component" value="Unassembled WGS sequence"/>
</dbReference>
<evidence type="ECO:0000256" key="9">
    <source>
        <dbReference type="ARBA" id="ARBA00023136"/>
    </source>
</evidence>
<dbReference type="GO" id="GO:0006508">
    <property type="term" value="P:proteolysis"/>
    <property type="evidence" value="ECO:0007669"/>
    <property type="project" value="UniProtKB-KW"/>
</dbReference>
<evidence type="ECO:0000256" key="7">
    <source>
        <dbReference type="ARBA" id="ARBA00022989"/>
    </source>
</evidence>
<name>A0A238WIG4_9PSEU</name>
<keyword evidence="2 10" id="KW-0645">Protease</keyword>
<evidence type="ECO:0000256" key="8">
    <source>
        <dbReference type="ARBA" id="ARBA00023049"/>
    </source>
</evidence>
<evidence type="ECO:0000259" key="12">
    <source>
        <dbReference type="Pfam" id="PF01435"/>
    </source>
</evidence>
<dbReference type="PANTHER" id="PTHR43221">
    <property type="entry name" value="PROTEASE HTPX"/>
    <property type="match status" value="1"/>
</dbReference>
<comment type="cofactor">
    <cofactor evidence="10">
        <name>Zn(2+)</name>
        <dbReference type="ChEBI" id="CHEBI:29105"/>
    </cofactor>
    <text evidence="10">Binds 1 zinc ion per subunit.</text>
</comment>
<reference evidence="14" key="1">
    <citation type="submission" date="2017-06" db="EMBL/GenBank/DDBJ databases">
        <authorList>
            <person name="Varghese N."/>
            <person name="Submissions S."/>
        </authorList>
    </citation>
    <scope>NUCLEOTIDE SEQUENCE [LARGE SCALE GENOMIC DNA]</scope>
    <source>
        <strain evidence="14">DSM 45207</strain>
    </source>
</reference>
<dbReference type="InterPro" id="IPR050083">
    <property type="entry name" value="HtpX_protease"/>
</dbReference>
<protein>
    <submittedName>
        <fullName evidence="13">Zn-dependent protease with chaperone function</fullName>
    </submittedName>
</protein>
<evidence type="ECO:0000256" key="10">
    <source>
        <dbReference type="RuleBase" id="RU003983"/>
    </source>
</evidence>
<keyword evidence="14" id="KW-1185">Reference proteome</keyword>
<evidence type="ECO:0000256" key="11">
    <source>
        <dbReference type="SAM" id="MobiDB-lite"/>
    </source>
</evidence>
<keyword evidence="4" id="KW-0479">Metal-binding</keyword>
<evidence type="ECO:0000313" key="13">
    <source>
        <dbReference type="EMBL" id="SNR46376.1"/>
    </source>
</evidence>
<dbReference type="GO" id="GO:0004222">
    <property type="term" value="F:metalloendopeptidase activity"/>
    <property type="evidence" value="ECO:0007669"/>
    <property type="project" value="InterPro"/>
</dbReference>
<organism evidence="13 14">
    <name type="scientific">Haloechinothrix alba</name>
    <dbReference type="NCBI Taxonomy" id="664784"/>
    <lineage>
        <taxon>Bacteria</taxon>
        <taxon>Bacillati</taxon>
        <taxon>Actinomycetota</taxon>
        <taxon>Actinomycetes</taxon>
        <taxon>Pseudonocardiales</taxon>
        <taxon>Pseudonocardiaceae</taxon>
        <taxon>Haloechinothrix</taxon>
    </lineage>
</organism>
<dbReference type="InterPro" id="IPR001915">
    <property type="entry name" value="Peptidase_M48"/>
</dbReference>
<dbReference type="GO" id="GO:0046872">
    <property type="term" value="F:metal ion binding"/>
    <property type="evidence" value="ECO:0007669"/>
    <property type="project" value="UniProtKB-KW"/>
</dbReference>
<evidence type="ECO:0000256" key="3">
    <source>
        <dbReference type="ARBA" id="ARBA00022692"/>
    </source>
</evidence>
<keyword evidence="7" id="KW-1133">Transmembrane helix</keyword>
<feature type="region of interest" description="Disordered" evidence="11">
    <location>
        <begin position="332"/>
        <end position="359"/>
    </location>
</feature>
<keyword evidence="8 10" id="KW-0482">Metalloprotease</keyword>
<dbReference type="EMBL" id="FZNW01000006">
    <property type="protein sequence ID" value="SNR46376.1"/>
    <property type="molecule type" value="Genomic_DNA"/>
</dbReference>
<dbReference type="Gene3D" id="3.30.2010.10">
    <property type="entry name" value="Metalloproteases ('zincins'), catalytic domain"/>
    <property type="match status" value="1"/>
</dbReference>
<evidence type="ECO:0000256" key="5">
    <source>
        <dbReference type="ARBA" id="ARBA00022801"/>
    </source>
</evidence>
<gene>
    <name evidence="13" type="ORF">SAMN06265360_106208</name>
</gene>
<evidence type="ECO:0000256" key="2">
    <source>
        <dbReference type="ARBA" id="ARBA00022670"/>
    </source>
</evidence>
<dbReference type="RefSeq" id="WP_089300767.1">
    <property type="nucleotide sequence ID" value="NZ_FZNW01000006.1"/>
</dbReference>
<keyword evidence="3" id="KW-0812">Transmembrane</keyword>
<keyword evidence="6 10" id="KW-0862">Zinc</keyword>
<evidence type="ECO:0000256" key="1">
    <source>
        <dbReference type="ARBA" id="ARBA00022475"/>
    </source>
</evidence>
<dbReference type="Pfam" id="PF01435">
    <property type="entry name" value="Peptidase_M48"/>
    <property type="match status" value="1"/>
</dbReference>
<evidence type="ECO:0000256" key="4">
    <source>
        <dbReference type="ARBA" id="ARBA00022723"/>
    </source>
</evidence>
<dbReference type="CDD" id="cd07325">
    <property type="entry name" value="M48_Ste24p_like"/>
    <property type="match status" value="1"/>
</dbReference>
<evidence type="ECO:0000313" key="14">
    <source>
        <dbReference type="Proteomes" id="UP000198348"/>
    </source>
</evidence>
<proteinExistence type="inferred from homology"/>
<dbReference type="OrthoDB" id="9810445at2"/>
<keyword evidence="9" id="KW-0472">Membrane</keyword>
<evidence type="ECO:0000256" key="6">
    <source>
        <dbReference type="ARBA" id="ARBA00022833"/>
    </source>
</evidence>
<keyword evidence="1" id="KW-1003">Cell membrane</keyword>
<accession>A0A238WIG4</accession>
<sequence>MSNEEADGPAGRVRFPGISPRAYEHPVDRGALGVLRSVPGFAEVVKTISGLFAERGERMMALSSMIRVGPTQYPELDRIRRECADTLDIDPAPRMFVARSSDAAAYTLGMDEPFIVLTTDLVERLDVPGLRFVVGHEMGHVLSGHAVYRTMLYRLLGMQSALGWMPVSALALRAVIAALSEWYRKAELSCDRSGLLCGQDPPAALRVHVMLAGGVDIEQVDVPAFLEQAAEYEGVEDLRDSIHKLRGIEYLSHPLAVVRADQLQKWAASAEYRALLAGDYPRRDAERPHTAWSEDVASAARSYKDAVTTSADPLSKALTGVGEAVTDVAGKVWHKLGPRGSEPDEGAEDDEQARGGDTG</sequence>
<comment type="similarity">
    <text evidence="10">Belongs to the peptidase M48 family.</text>
</comment>